<dbReference type="GO" id="GO:0016020">
    <property type="term" value="C:membrane"/>
    <property type="evidence" value="ECO:0007669"/>
    <property type="project" value="TreeGrafter"/>
</dbReference>
<keyword evidence="4" id="KW-1133">Transmembrane helix</keyword>
<feature type="compositionally biased region" description="Polar residues" evidence="3">
    <location>
        <begin position="590"/>
        <end position="599"/>
    </location>
</feature>
<evidence type="ECO:0000256" key="1">
    <source>
        <dbReference type="ARBA" id="ARBA00022729"/>
    </source>
</evidence>
<dbReference type="InterPro" id="IPR044865">
    <property type="entry name" value="MRH_dom"/>
</dbReference>
<evidence type="ECO:0000313" key="6">
    <source>
        <dbReference type="EMBL" id="KAF8563929.1"/>
    </source>
</evidence>
<accession>A0A8T0D7U0</accession>
<dbReference type="OrthoDB" id="439917at2759"/>
<dbReference type="EMBL" id="JTDF01010258">
    <property type="protein sequence ID" value="KAF8563929.1"/>
    <property type="molecule type" value="Genomic_DNA"/>
</dbReference>
<dbReference type="InterPro" id="IPR056608">
    <property type="entry name" value="Elapor1/2_GBD"/>
</dbReference>
<keyword evidence="4" id="KW-0812">Transmembrane</keyword>
<evidence type="ECO:0000313" key="7">
    <source>
        <dbReference type="Proteomes" id="UP000699462"/>
    </source>
</evidence>
<feature type="domain" description="MRH" evidence="5">
    <location>
        <begin position="265"/>
        <end position="474"/>
    </location>
</feature>
<evidence type="ECO:0000259" key="5">
    <source>
        <dbReference type="PROSITE" id="PS51914"/>
    </source>
</evidence>
<dbReference type="InterPro" id="IPR056607">
    <property type="entry name" value="Elapor1/2_MRH"/>
</dbReference>
<proteinExistence type="predicted"/>
<dbReference type="AlphaFoldDB" id="A0A8T0D7U0"/>
<dbReference type="Proteomes" id="UP000699462">
    <property type="component" value="Unassembled WGS sequence"/>
</dbReference>
<dbReference type="Pfam" id="PF23087">
    <property type="entry name" value="MRH_ELAPOR1_9th"/>
    <property type="match status" value="1"/>
</dbReference>
<reference evidence="6 7" key="1">
    <citation type="submission" date="2019-07" db="EMBL/GenBank/DDBJ databases">
        <title>Annotation for the trematode Paragonimus westermani.</title>
        <authorList>
            <person name="Choi Y.-J."/>
        </authorList>
    </citation>
    <scope>NUCLEOTIDE SEQUENCE [LARGE SCALE GENOMIC DNA]</scope>
    <source>
        <strain evidence="6">180907_Pwestermani</strain>
    </source>
</reference>
<name>A0A8T0D7U0_9TREM</name>
<evidence type="ECO:0000256" key="4">
    <source>
        <dbReference type="SAM" id="Phobius"/>
    </source>
</evidence>
<evidence type="ECO:0000256" key="3">
    <source>
        <dbReference type="SAM" id="MobiDB-lite"/>
    </source>
</evidence>
<dbReference type="PANTHER" id="PTHR22727">
    <property type="entry name" value="PROTEIN CBG13728"/>
    <property type="match status" value="1"/>
</dbReference>
<feature type="transmembrane region" description="Helical" evidence="4">
    <location>
        <begin position="524"/>
        <end position="544"/>
    </location>
</feature>
<dbReference type="Pfam" id="PF23031">
    <property type="entry name" value="GBD_ELAPOR1"/>
    <property type="match status" value="1"/>
</dbReference>
<dbReference type="PANTHER" id="PTHR22727:SF15">
    <property type="entry name" value="MRH DOMAIN-CONTAINING PROTEIN"/>
    <property type="match status" value="1"/>
</dbReference>
<gene>
    <name evidence="6" type="ORF">P879_05906</name>
</gene>
<protein>
    <recommendedName>
        <fullName evidence="5">MRH domain-containing protein</fullName>
    </recommendedName>
</protein>
<dbReference type="PROSITE" id="PS51914">
    <property type="entry name" value="MRH"/>
    <property type="match status" value="1"/>
</dbReference>
<keyword evidence="4" id="KW-0472">Membrane</keyword>
<comment type="caution">
    <text evidence="6">The sequence shown here is derived from an EMBL/GenBank/DDBJ whole genome shotgun (WGS) entry which is preliminary data.</text>
</comment>
<evidence type="ECO:0000256" key="2">
    <source>
        <dbReference type="ARBA" id="ARBA00023157"/>
    </source>
</evidence>
<keyword evidence="1" id="KW-0732">Signal</keyword>
<feature type="region of interest" description="Disordered" evidence="3">
    <location>
        <begin position="566"/>
        <end position="599"/>
    </location>
</feature>
<dbReference type="InterPro" id="IPR039181">
    <property type="entry name" value="Elapor1/2"/>
</dbReference>
<organism evidence="6 7">
    <name type="scientific">Paragonimus westermani</name>
    <dbReference type="NCBI Taxonomy" id="34504"/>
    <lineage>
        <taxon>Eukaryota</taxon>
        <taxon>Metazoa</taxon>
        <taxon>Spiralia</taxon>
        <taxon>Lophotrochozoa</taxon>
        <taxon>Platyhelminthes</taxon>
        <taxon>Trematoda</taxon>
        <taxon>Digenea</taxon>
        <taxon>Plagiorchiida</taxon>
        <taxon>Troglotremata</taxon>
        <taxon>Troglotrematidae</taxon>
        <taxon>Paragonimus</taxon>
    </lineage>
</organism>
<keyword evidence="7" id="KW-1185">Reference proteome</keyword>
<sequence>MCSKSMQSSPPLQWTQFFFCIDRNLANKCQPWLLYTNFISSGLGTSSQTAAILELSLPFGFIRSTEGSGDEGDLIVRDPPIPDTHLRVEFEVVCSALCQLVLKQSRDGQRDVEIMSWNAGQTRQNYTYWIKSSQPVKFYWVFEKNVAKDTKDLTFLHDHVRIYQIEVTNAKNLSVIGCRTCLKGVENGKQVIEGFFFFYVLLVGCVTCPPGLFYESRLNETTHQEVINCTACPVNTVVVSDAHSARSVPEACIPCEPGTKAINHSVCVIDTMPTTTNGMFYNLTNLLSRNRTIQGTKLFTSSGLPYRYEYHLTLNYGDHVHCLDTLNNGVSYAVESLICRHTTVWESTMSQNQFYTQPLSLADRLIKAIPTNYSKEFWSEVNANLTRAGWTRDDIGTDLHYIFNTYASSINCPHGRWSVVTFRCGLAQDMWFANFLGNDSRDVGTLELPPACPAGTCDGCVYHFMWTSILACPICSPTQFQRFYGECKYGTRYVYLTAPEVCRIPRGIQMREIERCPLLTAGQYVALFLTLSIFLILGFVIFICHRRNKKLEYKYMKLIQSQEGRGQPTSCALDEHEEDSVDSFGRRSVRQSSNTNAHMQLEPTSVTPVKATNPVISVPKLQLPILGPILFKKRVIYSHRQKNDDQDRQPLPENEVIG</sequence>
<keyword evidence="2" id="KW-1015">Disulfide bond</keyword>